<comment type="caution">
    <text evidence="1">The sequence shown here is derived from an EMBL/GenBank/DDBJ whole genome shotgun (WGS) entry which is preliminary data.</text>
</comment>
<reference evidence="1 2" key="1">
    <citation type="submission" date="2023-07" db="EMBL/GenBank/DDBJ databases">
        <title>Functional and genomic diversity of the sorghum phyllosphere microbiome.</title>
        <authorList>
            <person name="Shade A."/>
        </authorList>
    </citation>
    <scope>NUCLEOTIDE SEQUENCE [LARGE SCALE GENOMIC DNA]</scope>
    <source>
        <strain evidence="1 2">SORGH_AS_1064</strain>
    </source>
</reference>
<name>A0ABU0TNW5_9FLAO</name>
<sequence>MKKNFSSLENKKLSKLSSILGGESSNNVTRKASCSDYNCADIDTYVDNVFGFNVKLL</sequence>
<proteinExistence type="predicted"/>
<accession>A0ABU0TNW5</accession>
<evidence type="ECO:0000313" key="1">
    <source>
        <dbReference type="EMBL" id="MDQ1098723.1"/>
    </source>
</evidence>
<keyword evidence="2" id="KW-1185">Reference proteome</keyword>
<dbReference type="EMBL" id="JAUTAL010000001">
    <property type="protein sequence ID" value="MDQ1098723.1"/>
    <property type="molecule type" value="Genomic_DNA"/>
</dbReference>
<protein>
    <recommendedName>
        <fullName evidence="3">Bacteriocin</fullName>
    </recommendedName>
</protein>
<organism evidence="1 2">
    <name type="scientific">Chryseobacterium camelliae</name>
    <dbReference type="NCBI Taxonomy" id="1265445"/>
    <lineage>
        <taxon>Bacteria</taxon>
        <taxon>Pseudomonadati</taxon>
        <taxon>Bacteroidota</taxon>
        <taxon>Flavobacteriia</taxon>
        <taxon>Flavobacteriales</taxon>
        <taxon>Weeksellaceae</taxon>
        <taxon>Chryseobacterium group</taxon>
        <taxon>Chryseobacterium</taxon>
    </lineage>
</organism>
<evidence type="ECO:0000313" key="2">
    <source>
        <dbReference type="Proteomes" id="UP001225072"/>
    </source>
</evidence>
<dbReference type="Proteomes" id="UP001225072">
    <property type="component" value="Unassembled WGS sequence"/>
</dbReference>
<evidence type="ECO:0008006" key="3">
    <source>
        <dbReference type="Google" id="ProtNLM"/>
    </source>
</evidence>
<gene>
    <name evidence="1" type="ORF">QE404_003870</name>
</gene>